<accession>A0A6P8J3Z7</accession>
<keyword evidence="4" id="KW-0963">Cytoplasm</keyword>
<dbReference type="FunCoup" id="A0A6P8J3Z7">
    <property type="interactions" value="1950"/>
</dbReference>
<protein>
    <submittedName>
        <fullName evidence="10">Folliculin-interacting protein 1-like</fullName>
    </submittedName>
</protein>
<feature type="compositionally biased region" description="Polar residues" evidence="7">
    <location>
        <begin position="752"/>
        <end position="761"/>
    </location>
</feature>
<feature type="region of interest" description="Disordered" evidence="7">
    <location>
        <begin position="70"/>
        <end position="114"/>
    </location>
</feature>
<dbReference type="Pfam" id="PF14637">
    <property type="entry name" value="FNIP_M"/>
    <property type="match status" value="1"/>
</dbReference>
<dbReference type="KEGG" id="aten:116308105"/>
<dbReference type="OrthoDB" id="10051712at2759"/>
<dbReference type="Pfam" id="PF14638">
    <property type="entry name" value="FNIP_C"/>
    <property type="match status" value="1"/>
</dbReference>
<dbReference type="AlphaFoldDB" id="A0A6P8J3Z7"/>
<evidence type="ECO:0000313" key="10">
    <source>
        <dbReference type="RefSeq" id="XP_031574334.1"/>
    </source>
</evidence>
<comment type="subcellular location">
    <subcellularLocation>
        <location evidence="1">Cytoplasm</location>
    </subcellularLocation>
    <subcellularLocation>
        <location evidence="2">Lysosome membrane</location>
    </subcellularLocation>
</comment>
<dbReference type="InterPro" id="IPR037545">
    <property type="entry name" value="DENN_FNIP1/2"/>
</dbReference>
<proteinExistence type="inferred from homology"/>
<dbReference type="Proteomes" id="UP000515163">
    <property type="component" value="Unplaced"/>
</dbReference>
<dbReference type="Pfam" id="PF14636">
    <property type="entry name" value="FNIP_N"/>
    <property type="match status" value="2"/>
</dbReference>
<organism evidence="9 10">
    <name type="scientific">Actinia tenebrosa</name>
    <name type="common">Australian red waratah sea anemone</name>
    <dbReference type="NCBI Taxonomy" id="6105"/>
    <lineage>
        <taxon>Eukaryota</taxon>
        <taxon>Metazoa</taxon>
        <taxon>Cnidaria</taxon>
        <taxon>Anthozoa</taxon>
        <taxon>Hexacorallia</taxon>
        <taxon>Actiniaria</taxon>
        <taxon>Actiniidae</taxon>
        <taxon>Actinia</taxon>
    </lineage>
</organism>
<dbReference type="InterPro" id="IPR028085">
    <property type="entry name" value="FNIP_mid_dom"/>
</dbReference>
<dbReference type="GO" id="GO:0005765">
    <property type="term" value="C:lysosomal membrane"/>
    <property type="evidence" value="ECO:0007669"/>
    <property type="project" value="UniProtKB-SubCell"/>
</dbReference>
<dbReference type="InterPro" id="IPR026156">
    <property type="entry name" value="FNIP_fam"/>
</dbReference>
<gene>
    <name evidence="10" type="primary">LOC116308105</name>
</gene>
<feature type="compositionally biased region" description="Basic and acidic residues" evidence="7">
    <location>
        <begin position="80"/>
        <end position="97"/>
    </location>
</feature>
<keyword evidence="6" id="KW-0458">Lysosome</keyword>
<dbReference type="GO" id="GO:0042030">
    <property type="term" value="F:ATPase inhibitor activity"/>
    <property type="evidence" value="ECO:0007669"/>
    <property type="project" value="TreeGrafter"/>
</dbReference>
<evidence type="ECO:0000256" key="7">
    <source>
        <dbReference type="SAM" id="MobiDB-lite"/>
    </source>
</evidence>
<dbReference type="InterPro" id="IPR028084">
    <property type="entry name" value="FNIP_N_dom"/>
</dbReference>
<sequence length="1002" mass="112150">MLSKIFSFNTRKTGEKILESDVGTELPLTSGGIFPDLDATQIRILVFKDCDRKGKTLLYDSKIAKQIQEERTQDAAQGKQQDKTNSKAATRKPDHNHGSYSTPPVKKKLHRRSSSDSTLLGEMIFGSVAMTYKGSTVKVHLIRSPHQLLMTKVFSLRPRMSVSSNCSDNTDSFMSSASQIDSILEDGSRIESDCVSLSSQSNSPKDSHLVQENSSTPVPVPQLTPTVNIEPEDDSGFTASLDSLCCHGSVTSLFTPASSPCGSFQRRLHRSQITSIDSRFNKKQEESSEEPNSPILRRRPKIGIGILFPLSDSDEQSSALQRFFFAHFPLFNSHVHRLRLAVERACHSRNSFAMQVTEAFNRFCEEISNFLKTPRLKQPVWLNMMTFPDHRGDLCEKFMEQLTGCLNLYNNRETNFFLTAVLSAVLTHHLAWVPTVMPAGAAPSRAYLDKHSSKTLDLLAQSHPYNPLWAQLSDLYGAIGYPLKLARTVVVGKNAKLVGQVLQILSYFIRCTEVFEHTPERVDLPEHDFSHSDFTEVENCCLCRQNEDEPCHKHSICNPCIEKSGLSICSNCQKLIPKELDENISLQSSQLSRTLLQGLPCCSDCGLLQRNENIEEIFRVNSMSGTCGTCLPKWTSAKGLQHFLDDLSYLERSETFKCYCCEKKEKTEESTSTFKCYCTGDSRCSLCSTTKNGLNTNLQKSIELDIIFLQLLLHDQFCSKLECKCFTPKDNTSCLEMDLEQDSSEQNDVESNDSSARSGSLDSGFHPGTPSCSTKSKMELEEYLSLDTLEDEDEFGPEELPLPGLVDGSSKDGDHRKPDEWRKSNNFGRSLFAGVGETYHPDFVLQGVTCNKQEILPSLSNDLCMALQHSVVDDALNDAVCIVADTDNWTCELISAKKGKLRSSESTQVQTIDGSNLVLTMLTSVSGMWDVKMPAEFCLMHLEDRLKEIYLKSRVIAEWLWNRKKSISQYELAHTLEIDDSDIVLLLAVASAHSPQGITYIR</sequence>
<evidence type="ECO:0000256" key="1">
    <source>
        <dbReference type="ARBA" id="ARBA00004496"/>
    </source>
</evidence>
<keyword evidence="9" id="KW-1185">Reference proteome</keyword>
<evidence type="ECO:0000256" key="3">
    <source>
        <dbReference type="ARBA" id="ARBA00007541"/>
    </source>
</evidence>
<name>A0A6P8J3Z7_ACTTE</name>
<dbReference type="GeneID" id="116308105"/>
<dbReference type="InterPro" id="IPR028086">
    <property type="entry name" value="FNIP_C_dom"/>
</dbReference>
<feature type="region of interest" description="Disordered" evidence="7">
    <location>
        <begin position="195"/>
        <end position="222"/>
    </location>
</feature>
<dbReference type="RefSeq" id="XP_031574334.1">
    <property type="nucleotide sequence ID" value="XM_031718474.1"/>
</dbReference>
<dbReference type="PANTHER" id="PTHR21634">
    <property type="entry name" value="RE13835P"/>
    <property type="match status" value="1"/>
</dbReference>
<dbReference type="GO" id="GO:0051087">
    <property type="term" value="F:protein-folding chaperone binding"/>
    <property type="evidence" value="ECO:0007669"/>
    <property type="project" value="TreeGrafter"/>
</dbReference>
<feature type="region of interest" description="Disordered" evidence="7">
    <location>
        <begin position="740"/>
        <end position="774"/>
    </location>
</feature>
<feature type="domain" description="UDENN FNIP1/2-type" evidence="8">
    <location>
        <begin position="37"/>
        <end position="993"/>
    </location>
</feature>
<feature type="region of interest" description="Disordered" evidence="7">
    <location>
        <begin position="791"/>
        <end position="822"/>
    </location>
</feature>
<evidence type="ECO:0000313" key="9">
    <source>
        <dbReference type="Proteomes" id="UP000515163"/>
    </source>
</evidence>
<evidence type="ECO:0000256" key="6">
    <source>
        <dbReference type="ARBA" id="ARBA00023228"/>
    </source>
</evidence>
<dbReference type="PANTHER" id="PTHR21634:SF9">
    <property type="entry name" value="RE13835P"/>
    <property type="match status" value="1"/>
</dbReference>
<evidence type="ECO:0000256" key="2">
    <source>
        <dbReference type="ARBA" id="ARBA00004656"/>
    </source>
</evidence>
<dbReference type="InParanoid" id="A0A6P8J3Z7"/>
<evidence type="ECO:0000256" key="4">
    <source>
        <dbReference type="ARBA" id="ARBA00022490"/>
    </source>
</evidence>
<comment type="similarity">
    <text evidence="3">Belongs to the FNIP family.</text>
</comment>
<reference evidence="10" key="1">
    <citation type="submission" date="2025-08" db="UniProtKB">
        <authorList>
            <consortium name="RefSeq"/>
        </authorList>
    </citation>
    <scope>IDENTIFICATION</scope>
    <source>
        <tissue evidence="10">Tentacle</tissue>
    </source>
</reference>
<feature type="compositionally biased region" description="Acidic residues" evidence="7">
    <location>
        <begin position="740"/>
        <end position="751"/>
    </location>
</feature>
<feature type="compositionally biased region" description="Basic and acidic residues" evidence="7">
    <location>
        <begin position="809"/>
        <end position="822"/>
    </location>
</feature>
<evidence type="ECO:0000256" key="5">
    <source>
        <dbReference type="ARBA" id="ARBA00023136"/>
    </source>
</evidence>
<dbReference type="PRINTS" id="PR02073">
    <property type="entry name" value="FOLLICULNIP1"/>
</dbReference>
<keyword evidence="5" id="KW-0472">Membrane</keyword>
<dbReference type="PROSITE" id="PS51836">
    <property type="entry name" value="DENN_FNIP12"/>
    <property type="match status" value="1"/>
</dbReference>
<evidence type="ECO:0000259" key="8">
    <source>
        <dbReference type="PROSITE" id="PS51836"/>
    </source>
</evidence>
<feature type="compositionally biased region" description="Polar residues" evidence="7">
    <location>
        <begin position="195"/>
        <end position="215"/>
    </location>
</feature>